<evidence type="ECO:0000313" key="1">
    <source>
        <dbReference type="EMBL" id="KAG7527304.1"/>
    </source>
</evidence>
<dbReference type="OrthoDB" id="438440at2759"/>
<name>A0A8K0NM87_9TREE</name>
<gene>
    <name evidence="1" type="ORF">FFLO_07066</name>
</gene>
<accession>A0A8K0NM87</accession>
<dbReference type="SUPFAM" id="SSF53474">
    <property type="entry name" value="alpha/beta-Hydrolases"/>
    <property type="match status" value="1"/>
</dbReference>
<dbReference type="Gene3D" id="3.40.50.1820">
    <property type="entry name" value="alpha/beta hydrolase"/>
    <property type="match status" value="1"/>
</dbReference>
<proteinExistence type="predicted"/>
<sequence length="392" mass="42970">MSAITPVQILKTLSSPSSSSDDIDSLKKLQKVAQSTAADSTDSIQDDSFFRDNDSSKTRILQAVQACQAISKYTLESARTAPTSPTLTTKTRRASFGPLEHHFHAHHLSLHPALDKQFKAHVISGSTGGQGGAHEGPISILLKPANLAKEGGSEGDHAIWVVKGETDAQWVMPYSSDNDHDLIDRHTHFDAHGHDLLDHVRTTLLNQLRQKRVVFTGHGSGAAVVSWVYMQLLREIKESDKDLAPHGMDLITFGAAATRWAEQRASLYTSKAGSETSTDAVKRYFTEKNPNTNLCLALVNEGDPTPRLSKDYVAWISSAVSVADGDETKVKEALAKTPWHALLPFGQIVVLSADQKESVRWIGKETFRQTVWVDPAQGDVDAYVKNVERICK</sequence>
<evidence type="ECO:0000313" key="2">
    <source>
        <dbReference type="Proteomes" id="UP000812966"/>
    </source>
</evidence>
<reference evidence="1" key="1">
    <citation type="submission" date="2020-04" db="EMBL/GenBank/DDBJ databases">
        <title>Analysis of mating type loci in Filobasidium floriforme.</title>
        <authorList>
            <person name="Nowrousian M."/>
        </authorList>
    </citation>
    <scope>NUCLEOTIDE SEQUENCE</scope>
    <source>
        <strain evidence="1">CBS 6242</strain>
    </source>
</reference>
<dbReference type="Proteomes" id="UP000812966">
    <property type="component" value="Unassembled WGS sequence"/>
</dbReference>
<keyword evidence="2" id="KW-1185">Reference proteome</keyword>
<dbReference type="AlphaFoldDB" id="A0A8K0NM87"/>
<protein>
    <submittedName>
        <fullName evidence="1">Uncharacterized protein</fullName>
    </submittedName>
</protein>
<comment type="caution">
    <text evidence="1">The sequence shown here is derived from an EMBL/GenBank/DDBJ whole genome shotgun (WGS) entry which is preliminary data.</text>
</comment>
<dbReference type="EMBL" id="JABELV010000338">
    <property type="protein sequence ID" value="KAG7527304.1"/>
    <property type="molecule type" value="Genomic_DNA"/>
</dbReference>
<organism evidence="1 2">
    <name type="scientific">Filobasidium floriforme</name>
    <dbReference type="NCBI Taxonomy" id="5210"/>
    <lineage>
        <taxon>Eukaryota</taxon>
        <taxon>Fungi</taxon>
        <taxon>Dikarya</taxon>
        <taxon>Basidiomycota</taxon>
        <taxon>Agaricomycotina</taxon>
        <taxon>Tremellomycetes</taxon>
        <taxon>Filobasidiales</taxon>
        <taxon>Filobasidiaceae</taxon>
        <taxon>Filobasidium</taxon>
    </lineage>
</organism>
<dbReference type="InterPro" id="IPR029058">
    <property type="entry name" value="AB_hydrolase_fold"/>
</dbReference>